<feature type="transmembrane region" description="Helical" evidence="1">
    <location>
        <begin position="7"/>
        <end position="29"/>
    </location>
</feature>
<dbReference type="Proteomes" id="UP000255317">
    <property type="component" value="Unassembled WGS sequence"/>
</dbReference>
<evidence type="ECO:0008006" key="4">
    <source>
        <dbReference type="Google" id="ProtNLM"/>
    </source>
</evidence>
<proteinExistence type="predicted"/>
<reference evidence="2 3" key="1">
    <citation type="submission" date="2018-07" db="EMBL/GenBank/DDBJ databases">
        <title>Genomic Encyclopedia of Type Strains, Phase IV (KMG-IV): sequencing the most valuable type-strain genomes for metagenomic binning, comparative biology and taxonomic classification.</title>
        <authorList>
            <person name="Goeker M."/>
        </authorList>
    </citation>
    <scope>NUCLEOTIDE SEQUENCE [LARGE SCALE GENOMIC DNA]</scope>
    <source>
        <strain evidence="2 3">DSM 101478</strain>
    </source>
</reference>
<evidence type="ECO:0000256" key="1">
    <source>
        <dbReference type="SAM" id="Phobius"/>
    </source>
</evidence>
<keyword evidence="1" id="KW-0812">Transmembrane</keyword>
<accession>A0A370Q8Y5</accession>
<comment type="caution">
    <text evidence="2">The sequence shown here is derived from an EMBL/GenBank/DDBJ whole genome shotgun (WGS) entry which is preliminary data.</text>
</comment>
<dbReference type="AlphaFoldDB" id="A0A370Q8Y5"/>
<dbReference type="EMBL" id="QRAO01000004">
    <property type="protein sequence ID" value="RDK84825.1"/>
    <property type="molecule type" value="Genomic_DNA"/>
</dbReference>
<keyword evidence="1" id="KW-0472">Membrane</keyword>
<name>A0A370Q8Y5_9FLAO</name>
<organism evidence="2 3">
    <name type="scientific">Marinirhabdus gelatinilytica</name>
    <dbReference type="NCBI Taxonomy" id="1703343"/>
    <lineage>
        <taxon>Bacteria</taxon>
        <taxon>Pseudomonadati</taxon>
        <taxon>Bacteroidota</taxon>
        <taxon>Flavobacteriia</taxon>
        <taxon>Flavobacteriales</taxon>
        <taxon>Flavobacteriaceae</taxon>
    </lineage>
</organism>
<evidence type="ECO:0000313" key="2">
    <source>
        <dbReference type="EMBL" id="RDK84825.1"/>
    </source>
</evidence>
<protein>
    <recommendedName>
        <fullName evidence="4">SGNH/GDSL hydrolase family protein</fullName>
    </recommendedName>
</protein>
<sequence length="292" mass="34225">MKPFVKYIVILLAITLSGMLVLDLFYTVVFNTGAYRNKLMWVRDLENRPQLDYIILGSSRANYTLKPNLIEAQTGKEGYNLGMNSCNIIETQALLEEFLQHGDTKAVYVQVDSQYRQDFPDPIGEVVWMPYINEAGVYEHFEDFGSKYKAYRYIPFYRYQKFGGRLGLREVFSSLFGTGYNYNSTKGYMPRYGVLEGEKDFIPDVPLVAENLYYTNLVRYCKERDIELYFFTAPYYKFEGDIEKLDTFLPNYTNFSDSLKQPSYFSDQIHLNTKGAKRFTEIFMETYFSETP</sequence>
<dbReference type="OrthoDB" id="7297045at2"/>
<gene>
    <name evidence="2" type="ORF">C8D94_104198</name>
</gene>
<dbReference type="RefSeq" id="WP_115124238.1">
    <property type="nucleotide sequence ID" value="NZ_QRAO01000004.1"/>
</dbReference>
<keyword evidence="3" id="KW-1185">Reference proteome</keyword>
<keyword evidence="1" id="KW-1133">Transmembrane helix</keyword>
<evidence type="ECO:0000313" key="3">
    <source>
        <dbReference type="Proteomes" id="UP000255317"/>
    </source>
</evidence>